<dbReference type="InterPro" id="IPR029039">
    <property type="entry name" value="Flavoprotein-like_sf"/>
</dbReference>
<dbReference type="KEGG" id="pstg:E8M01_09270"/>
<name>A0A4D7ASF8_9HYPH</name>
<gene>
    <name evidence="2" type="ORF">E8M01_09270</name>
</gene>
<sequence>MARYRPYIIGIGGTTSGNSSSEKALMTALRHAEADGADIAAFVSADLDFPNYGAGRLSDGRAIRLIDAVRRCDGLIISTPAYHGIMSGMIKNALDCVEELRGDARPYLDGRAIGTIVCAYGDQAMGTTLASLRAVIHALRGWPTPMGVAINSSECRFDAEGRCSNPDIDARLKLLAQQTLGFARFSHVA</sequence>
<dbReference type="Gene3D" id="3.40.50.360">
    <property type="match status" value="1"/>
</dbReference>
<dbReference type="RefSeq" id="WP_136959858.1">
    <property type="nucleotide sequence ID" value="NZ_CP039690.1"/>
</dbReference>
<feature type="domain" description="NADPH-dependent FMN reductase-like" evidence="1">
    <location>
        <begin position="8"/>
        <end position="151"/>
    </location>
</feature>
<evidence type="ECO:0000259" key="1">
    <source>
        <dbReference type="Pfam" id="PF03358"/>
    </source>
</evidence>
<dbReference type="SUPFAM" id="SSF52218">
    <property type="entry name" value="Flavoproteins"/>
    <property type="match status" value="1"/>
</dbReference>
<dbReference type="GO" id="GO:0016491">
    <property type="term" value="F:oxidoreductase activity"/>
    <property type="evidence" value="ECO:0007669"/>
    <property type="project" value="InterPro"/>
</dbReference>
<evidence type="ECO:0000313" key="3">
    <source>
        <dbReference type="Proteomes" id="UP000298781"/>
    </source>
</evidence>
<keyword evidence="3" id="KW-1185">Reference proteome</keyword>
<dbReference type="AlphaFoldDB" id="A0A4D7ASF8"/>
<evidence type="ECO:0000313" key="2">
    <source>
        <dbReference type="EMBL" id="QCI64404.1"/>
    </source>
</evidence>
<dbReference type="OrthoDB" id="9812295at2"/>
<proteinExistence type="predicted"/>
<dbReference type="Pfam" id="PF03358">
    <property type="entry name" value="FMN_red"/>
    <property type="match status" value="1"/>
</dbReference>
<dbReference type="Proteomes" id="UP000298781">
    <property type="component" value="Chromosome"/>
</dbReference>
<dbReference type="InterPro" id="IPR005025">
    <property type="entry name" value="FMN_Rdtase-like_dom"/>
</dbReference>
<dbReference type="EMBL" id="CP039690">
    <property type="protein sequence ID" value="QCI64404.1"/>
    <property type="molecule type" value="Genomic_DNA"/>
</dbReference>
<accession>A0A4D7ASF8</accession>
<protein>
    <submittedName>
        <fullName evidence="2">NAD(P)H-dependent oxidoreductase</fullName>
    </submittedName>
</protein>
<reference evidence="2 3" key="1">
    <citation type="submission" date="2019-04" db="EMBL/GenBank/DDBJ databases">
        <title>Phreatobacter aquaticus sp. nov.</title>
        <authorList>
            <person name="Choi A."/>
        </authorList>
    </citation>
    <scope>NUCLEOTIDE SEQUENCE [LARGE SCALE GENOMIC DNA]</scope>
    <source>
        <strain evidence="2 3">KCTC 52518</strain>
    </source>
</reference>
<organism evidence="2 3">
    <name type="scientific">Phreatobacter stygius</name>
    <dbReference type="NCBI Taxonomy" id="1940610"/>
    <lineage>
        <taxon>Bacteria</taxon>
        <taxon>Pseudomonadati</taxon>
        <taxon>Pseudomonadota</taxon>
        <taxon>Alphaproteobacteria</taxon>
        <taxon>Hyphomicrobiales</taxon>
        <taxon>Phreatobacteraceae</taxon>
        <taxon>Phreatobacter</taxon>
    </lineage>
</organism>